<dbReference type="CDD" id="cd00397">
    <property type="entry name" value="DNA_BRE_C"/>
    <property type="match status" value="1"/>
</dbReference>
<dbReference type="KEGG" id="vg:63911792"/>
<feature type="domain" description="Tyr recombinase" evidence="10">
    <location>
        <begin position="157"/>
        <end position="365"/>
    </location>
</feature>
<dbReference type="GO" id="GO:0016740">
    <property type="term" value="F:transferase activity"/>
    <property type="evidence" value="ECO:0007669"/>
    <property type="project" value="UniProtKB-KW"/>
</dbReference>
<dbReference type="InterPro" id="IPR002104">
    <property type="entry name" value="Integrase_catalytic"/>
</dbReference>
<dbReference type="RefSeq" id="YP_010051051.1">
    <property type="nucleotide sequence ID" value="NC_054437.1"/>
</dbReference>
<dbReference type="GO" id="GO:0015074">
    <property type="term" value="P:DNA integration"/>
    <property type="evidence" value="ECO:0007669"/>
    <property type="project" value="UniProtKB-KW"/>
</dbReference>
<dbReference type="PANTHER" id="PTHR30349">
    <property type="entry name" value="PHAGE INTEGRASE-RELATED"/>
    <property type="match status" value="1"/>
</dbReference>
<dbReference type="GO" id="GO:0016787">
    <property type="term" value="F:hydrolase activity"/>
    <property type="evidence" value="ECO:0007669"/>
    <property type="project" value="UniProtKB-KW"/>
</dbReference>
<proteinExistence type="inferred from homology"/>
<dbReference type="GO" id="GO:0003677">
    <property type="term" value="F:DNA binding"/>
    <property type="evidence" value="ECO:0007669"/>
    <property type="project" value="UniProtKB-KW"/>
</dbReference>
<keyword evidence="5" id="KW-0229">DNA integration</keyword>
<evidence type="ECO:0000256" key="1">
    <source>
        <dbReference type="ARBA" id="ARBA00008857"/>
    </source>
</evidence>
<dbReference type="GO" id="GO:0006310">
    <property type="term" value="P:DNA recombination"/>
    <property type="evidence" value="ECO:0007669"/>
    <property type="project" value="UniProtKB-KW"/>
</dbReference>
<evidence type="ECO:0000256" key="4">
    <source>
        <dbReference type="ARBA" id="ARBA00022801"/>
    </source>
</evidence>
<name>A0A7T7K7Y6_9CAUD</name>
<dbReference type="InterPro" id="IPR010998">
    <property type="entry name" value="Integrase_recombinase_N"/>
</dbReference>
<dbReference type="Proteomes" id="UP000596151">
    <property type="component" value="Segment"/>
</dbReference>
<gene>
    <name evidence="11" type="primary">36</name>
    <name evidence="11" type="ORF">SEA_TINALIN_36</name>
</gene>
<dbReference type="GO" id="GO:0075713">
    <property type="term" value="P:establishment of integrated proviral latency"/>
    <property type="evidence" value="ECO:0007669"/>
    <property type="project" value="UniProtKB-KW"/>
</dbReference>
<keyword evidence="7" id="KW-0233">DNA recombination</keyword>
<evidence type="ECO:0000256" key="9">
    <source>
        <dbReference type="SAM" id="MobiDB-lite"/>
    </source>
</evidence>
<dbReference type="GO" id="GO:0044826">
    <property type="term" value="P:viral genome integration into host DNA"/>
    <property type="evidence" value="ECO:0007669"/>
    <property type="project" value="UniProtKB-KW"/>
</dbReference>
<accession>A0A7T7K7Y6</accession>
<keyword evidence="8" id="KW-1160">Virus entry into host cell</keyword>
<evidence type="ECO:0000256" key="2">
    <source>
        <dbReference type="ARBA" id="ARBA00016082"/>
    </source>
</evidence>
<keyword evidence="3" id="KW-0808">Transferase</keyword>
<sequence length="368" mass="41467">MGWAERLPSGRYRAVYRDSDGRKRSAGTFVRKGQAERAAGAAEQTERDNPSPAGADRITWGDWEPRWLEGRKRADSTERSDAGRLRDHVRPYWQDWPLRSITQTDVEVWITKLGEQLAPSTVHKCYFLLSASMKAAAGARLIPANPCRGVKLPPIPPQPDRYLEDAEYNAIRVTLNDFDQFAADLLIGTGLRLGEALALHWEHVDLDHNTVTVAWSYDPVARKLKPPKDHERREVPIGSSLARSLAVQLEDVGAGSPPDLPYVGHKSPPTRTGLVLAHVNGRPLDSSNFRHRWEASCRIAWTGPARDRRRVGKVRLHDLRHTYASRLLRAGVPIEEVSALLGHESIRTTMRYKHLAKSHWDKVRRALG</sequence>
<feature type="region of interest" description="Disordered" evidence="9">
    <location>
        <begin position="16"/>
        <end position="59"/>
    </location>
</feature>
<dbReference type="PANTHER" id="PTHR30349:SF64">
    <property type="entry name" value="PROPHAGE INTEGRASE INTD-RELATED"/>
    <property type="match status" value="1"/>
</dbReference>
<dbReference type="PROSITE" id="PS51898">
    <property type="entry name" value="TYR_RECOMBINASE"/>
    <property type="match status" value="1"/>
</dbReference>
<evidence type="ECO:0000313" key="12">
    <source>
        <dbReference type="Proteomes" id="UP000596151"/>
    </source>
</evidence>
<keyword evidence="4" id="KW-0378">Hydrolase</keyword>
<dbReference type="EMBL" id="MW132713">
    <property type="protein sequence ID" value="QQM15124.1"/>
    <property type="molecule type" value="Genomic_DNA"/>
</dbReference>
<organism evidence="11 12">
    <name type="scientific">Gordonia phage TinaLin</name>
    <dbReference type="NCBI Taxonomy" id="2797324"/>
    <lineage>
        <taxon>Viruses</taxon>
        <taxon>Duplodnaviria</taxon>
        <taxon>Heunggongvirae</taxon>
        <taxon>Uroviricota</taxon>
        <taxon>Caudoviricetes</taxon>
        <taxon>Ruthgordonvirinae</taxon>
        <taxon>Tinalinvirus</taxon>
        <taxon>Tinalinvirus tinalin</taxon>
    </lineage>
</organism>
<dbReference type="InterPro" id="IPR050090">
    <property type="entry name" value="Tyrosine_recombinase_XerCD"/>
</dbReference>
<evidence type="ECO:0000313" key="11">
    <source>
        <dbReference type="EMBL" id="QQM15124.1"/>
    </source>
</evidence>
<dbReference type="Gene3D" id="1.10.150.130">
    <property type="match status" value="1"/>
</dbReference>
<dbReference type="InterPro" id="IPR011010">
    <property type="entry name" value="DNA_brk_join_enz"/>
</dbReference>
<keyword evidence="8" id="KW-1179">Viral genome integration</keyword>
<dbReference type="Pfam" id="PF00589">
    <property type="entry name" value="Phage_integrase"/>
    <property type="match status" value="1"/>
</dbReference>
<evidence type="ECO:0000256" key="8">
    <source>
        <dbReference type="ARBA" id="ARBA00023195"/>
    </source>
</evidence>
<dbReference type="SUPFAM" id="SSF56349">
    <property type="entry name" value="DNA breaking-rejoining enzymes"/>
    <property type="match status" value="1"/>
</dbReference>
<keyword evidence="12" id="KW-1185">Reference proteome</keyword>
<evidence type="ECO:0000259" key="10">
    <source>
        <dbReference type="PROSITE" id="PS51898"/>
    </source>
</evidence>
<evidence type="ECO:0000256" key="5">
    <source>
        <dbReference type="ARBA" id="ARBA00022908"/>
    </source>
</evidence>
<evidence type="ECO:0000256" key="3">
    <source>
        <dbReference type="ARBA" id="ARBA00022679"/>
    </source>
</evidence>
<keyword evidence="6" id="KW-0238">DNA-binding</keyword>
<dbReference type="InterPro" id="IPR013762">
    <property type="entry name" value="Integrase-like_cat_sf"/>
</dbReference>
<evidence type="ECO:0000256" key="6">
    <source>
        <dbReference type="ARBA" id="ARBA00023125"/>
    </source>
</evidence>
<dbReference type="Gene3D" id="1.10.443.10">
    <property type="entry name" value="Intergrase catalytic core"/>
    <property type="match status" value="1"/>
</dbReference>
<protein>
    <recommendedName>
        <fullName evidence="2">Integrase</fullName>
    </recommendedName>
</protein>
<evidence type="ECO:0000256" key="7">
    <source>
        <dbReference type="ARBA" id="ARBA00023172"/>
    </source>
</evidence>
<dbReference type="GeneID" id="63911792"/>
<comment type="similarity">
    <text evidence="1">Belongs to the 'phage' integrase family.</text>
</comment>
<reference evidence="11 12" key="1">
    <citation type="submission" date="2020-10" db="EMBL/GenBank/DDBJ databases">
        <authorList>
            <person name="Tina S.-P."/>
            <person name="Abby P."/>
            <person name="Briggs L.A."/>
            <person name="Washington J.M."/>
            <person name="Garlena R.A."/>
            <person name="Russell D.A."/>
            <person name="Pope W.H."/>
            <person name="Jacobs-Sera D."/>
            <person name="Hatfull G.F."/>
        </authorList>
    </citation>
    <scope>NUCLEOTIDE SEQUENCE [LARGE SCALE GENOMIC DNA]</scope>
</reference>